<comment type="caution">
    <text evidence="2">The sequence shown here is derived from an EMBL/GenBank/DDBJ whole genome shotgun (WGS) entry which is preliminary data.</text>
</comment>
<evidence type="ECO:0000256" key="1">
    <source>
        <dbReference type="SAM" id="MobiDB-lite"/>
    </source>
</evidence>
<organism evidence="2 3">
    <name type="scientific">Xylophilus ampelinus</name>
    <dbReference type="NCBI Taxonomy" id="54067"/>
    <lineage>
        <taxon>Bacteria</taxon>
        <taxon>Pseudomonadati</taxon>
        <taxon>Pseudomonadota</taxon>
        <taxon>Betaproteobacteria</taxon>
        <taxon>Burkholderiales</taxon>
        <taxon>Xylophilus</taxon>
    </lineage>
</organism>
<reference evidence="2 3" key="1">
    <citation type="submission" date="2018-06" db="EMBL/GenBank/DDBJ databases">
        <title>Genomic Encyclopedia of Type Strains, Phase III (KMG-III): the genomes of soil and plant-associated and newly described type strains.</title>
        <authorList>
            <person name="Whitman W."/>
        </authorList>
    </citation>
    <scope>NUCLEOTIDE SEQUENCE [LARGE SCALE GENOMIC DNA]</scope>
    <source>
        <strain evidence="2 3">CECT 7646</strain>
    </source>
</reference>
<keyword evidence="3" id="KW-1185">Reference proteome</keyword>
<sequence length="268" mass="28300">ALVAIAGTSVGAAVGGGAGAAAAGNATVNNYLSAADLRSRGQKLDDCRSQGNPQCEVNVIREYERKSANNTAAINYRSVVSVDGMQQEKSALQQVLQDPNVSPETRVHAQKSITELDRAINVIQRSPVIQDAMQMGLMVADVATLGEMAGARILTSSVVKEFLASRGARVTEAEATRIAENFYKEAQAPTSPEVAPPVRPTPRQSEIDVGLDLPPGARPQVSYKNGQEVPYGTSGSVRPDYCLGNVCSVEVKNYNIATNSNGLIKNVS</sequence>
<protein>
    <submittedName>
        <fullName evidence="2">Uncharacterized protein</fullName>
    </submittedName>
</protein>
<accession>A0A318SCG3</accession>
<proteinExistence type="predicted"/>
<feature type="region of interest" description="Disordered" evidence="1">
    <location>
        <begin position="187"/>
        <end position="219"/>
    </location>
</feature>
<dbReference type="AlphaFoldDB" id="A0A318SCG3"/>
<evidence type="ECO:0000313" key="3">
    <source>
        <dbReference type="Proteomes" id="UP000247540"/>
    </source>
</evidence>
<evidence type="ECO:0000313" key="2">
    <source>
        <dbReference type="EMBL" id="PYE72698.1"/>
    </source>
</evidence>
<dbReference type="Proteomes" id="UP000247540">
    <property type="component" value="Unassembled WGS sequence"/>
</dbReference>
<feature type="non-terminal residue" evidence="2">
    <location>
        <position position="1"/>
    </location>
</feature>
<dbReference type="EMBL" id="QJTC01000057">
    <property type="protein sequence ID" value="PYE72698.1"/>
    <property type="molecule type" value="Genomic_DNA"/>
</dbReference>
<gene>
    <name evidence="2" type="ORF">DFQ15_1571</name>
</gene>
<name>A0A318SCG3_9BURK</name>